<feature type="compositionally biased region" description="Basic and acidic residues" evidence="12">
    <location>
        <begin position="225"/>
        <end position="243"/>
    </location>
</feature>
<keyword evidence="6" id="KW-0999">Mitochondrion inner membrane</keyword>
<dbReference type="STRING" id="253628.A0A0D2B5X6"/>
<keyword evidence="11" id="KW-0472">Membrane</keyword>
<dbReference type="Proteomes" id="UP000053259">
    <property type="component" value="Unassembled WGS sequence"/>
</dbReference>
<evidence type="ECO:0000256" key="12">
    <source>
        <dbReference type="SAM" id="MobiDB-lite"/>
    </source>
</evidence>
<evidence type="ECO:0000256" key="1">
    <source>
        <dbReference type="ARBA" id="ARBA00004434"/>
    </source>
</evidence>
<evidence type="ECO:0000313" key="14">
    <source>
        <dbReference type="Proteomes" id="UP000053259"/>
    </source>
</evidence>
<dbReference type="GeneID" id="27310319"/>
<evidence type="ECO:0000256" key="4">
    <source>
        <dbReference type="ARBA" id="ARBA00022448"/>
    </source>
</evidence>
<dbReference type="VEuPathDB" id="FungiDB:PV09_02346"/>
<dbReference type="AlphaFoldDB" id="A0A0D2B5X6"/>
<feature type="region of interest" description="Disordered" evidence="12">
    <location>
        <begin position="1"/>
        <end position="30"/>
    </location>
</feature>
<evidence type="ECO:0000313" key="13">
    <source>
        <dbReference type="EMBL" id="KIW06634.1"/>
    </source>
</evidence>
<evidence type="ECO:0000256" key="8">
    <source>
        <dbReference type="ARBA" id="ARBA00022989"/>
    </source>
</evidence>
<sequence length="476" mass="53920">MADEKPASAGGSEPPVAPKTDGAPKAAPKQNPFFKMMGMPNFRFKLPSRNWMIFWTIVGSWSAAVYYDRREKKRIQKKWADAVAHLAREPLPSNQMQRKLTIFLAAPPADGLLNAREHFHEYVRPILVSAGLDWDAIEGRREGDVRAAFAEWLRKRRKMAGEATKNTVPDTELEVMIEDMRNKLGVKEWDGPAGDIVIGRNTWKEYVRGLHEGWLGPVDMPEEVEKALEEQSRPDGKPDEQKMGDPSSSAKTEDTLPAEESTVVHDSEQMRSIDEKKAEEKPKEDEKPKKPKQPPPFISTSAYSSAPLPPSLPSELGPSAVIVFPHLLGFFNTPIRIYRYLNKRKLADEIGREVAAACFARYRPFEHSSGSMATSPFVEDSASPTAAPHQEDKSSEPGDRDVWEQESLLKKEELDWHKSVRKDRDPNKESVWNDDMVLDPRIAGRMRRFYLDEADVERGLALVNAHKREAEEDVSW</sequence>
<dbReference type="OrthoDB" id="5598305at2759"/>
<evidence type="ECO:0000256" key="3">
    <source>
        <dbReference type="ARBA" id="ARBA00020796"/>
    </source>
</evidence>
<evidence type="ECO:0000256" key="6">
    <source>
        <dbReference type="ARBA" id="ARBA00022792"/>
    </source>
</evidence>
<feature type="region of interest" description="Disordered" evidence="12">
    <location>
        <begin position="225"/>
        <end position="310"/>
    </location>
</feature>
<dbReference type="EMBL" id="KN847534">
    <property type="protein sequence ID" value="KIW06634.1"/>
    <property type="molecule type" value="Genomic_DNA"/>
</dbReference>
<accession>A0A0D2B5X6</accession>
<evidence type="ECO:0000256" key="10">
    <source>
        <dbReference type="ARBA" id="ARBA00023128"/>
    </source>
</evidence>
<dbReference type="RefSeq" id="XP_016216503.1">
    <property type="nucleotide sequence ID" value="XM_016355367.1"/>
</dbReference>
<comment type="similarity">
    <text evidence="2">Belongs to the TIM54 family.</text>
</comment>
<keyword evidence="5" id="KW-0812">Transmembrane</keyword>
<dbReference type="GO" id="GO:0005743">
    <property type="term" value="C:mitochondrial inner membrane"/>
    <property type="evidence" value="ECO:0007669"/>
    <property type="project" value="UniProtKB-SubCell"/>
</dbReference>
<reference evidence="13 14" key="1">
    <citation type="submission" date="2015-01" db="EMBL/GenBank/DDBJ databases">
        <title>The Genome Sequence of Ochroconis gallopava CBS43764.</title>
        <authorList>
            <consortium name="The Broad Institute Genomics Platform"/>
            <person name="Cuomo C."/>
            <person name="de Hoog S."/>
            <person name="Gorbushina A."/>
            <person name="Stielow B."/>
            <person name="Teixiera M."/>
            <person name="Abouelleil A."/>
            <person name="Chapman S.B."/>
            <person name="Priest M."/>
            <person name="Young S.K."/>
            <person name="Wortman J."/>
            <person name="Nusbaum C."/>
            <person name="Birren B."/>
        </authorList>
    </citation>
    <scope>NUCLEOTIDE SEQUENCE [LARGE SCALE GENOMIC DNA]</scope>
    <source>
        <strain evidence="13 14">CBS 43764</strain>
    </source>
</reference>
<keyword evidence="10" id="KW-0496">Mitochondrion</keyword>
<keyword evidence="8" id="KW-1133">Transmembrane helix</keyword>
<feature type="region of interest" description="Disordered" evidence="12">
    <location>
        <begin position="368"/>
        <end position="402"/>
    </location>
</feature>
<evidence type="ECO:0000256" key="7">
    <source>
        <dbReference type="ARBA" id="ARBA00022927"/>
    </source>
</evidence>
<name>A0A0D2B5X6_9PEZI</name>
<proteinExistence type="inferred from homology"/>
<feature type="compositionally biased region" description="Basic and acidic residues" evidence="12">
    <location>
        <begin position="262"/>
        <end position="288"/>
    </location>
</feature>
<dbReference type="FunCoup" id="A0A0D2B5X6">
    <property type="interactions" value="21"/>
</dbReference>
<keyword evidence="7" id="KW-0653">Protein transport</keyword>
<dbReference type="HOGENOM" id="CLU_039097_1_0_1"/>
<dbReference type="InterPro" id="IPR021056">
    <property type="entry name" value="Mt_import_IM_translocase_Tim54"/>
</dbReference>
<keyword evidence="9" id="KW-0811">Translocation</keyword>
<keyword evidence="14" id="KW-1185">Reference proteome</keyword>
<dbReference type="GO" id="GO:0015031">
    <property type="term" value="P:protein transport"/>
    <property type="evidence" value="ECO:0007669"/>
    <property type="project" value="UniProtKB-KW"/>
</dbReference>
<evidence type="ECO:0000256" key="9">
    <source>
        <dbReference type="ARBA" id="ARBA00023010"/>
    </source>
</evidence>
<evidence type="ECO:0000256" key="11">
    <source>
        <dbReference type="ARBA" id="ARBA00023136"/>
    </source>
</evidence>
<protein>
    <recommendedName>
        <fullName evidence="3">Mitochondrial import inner membrane translocase subunit TIM54</fullName>
    </recommendedName>
</protein>
<organism evidence="13 14">
    <name type="scientific">Verruconis gallopava</name>
    <dbReference type="NCBI Taxonomy" id="253628"/>
    <lineage>
        <taxon>Eukaryota</taxon>
        <taxon>Fungi</taxon>
        <taxon>Dikarya</taxon>
        <taxon>Ascomycota</taxon>
        <taxon>Pezizomycotina</taxon>
        <taxon>Dothideomycetes</taxon>
        <taxon>Pleosporomycetidae</taxon>
        <taxon>Venturiales</taxon>
        <taxon>Sympoventuriaceae</taxon>
        <taxon>Verruconis</taxon>
    </lineage>
</organism>
<gene>
    <name evidence="13" type="ORF">PV09_02346</name>
</gene>
<feature type="compositionally biased region" description="Basic and acidic residues" evidence="12">
    <location>
        <begin position="389"/>
        <end position="402"/>
    </location>
</feature>
<comment type="subcellular location">
    <subcellularLocation>
        <location evidence="1">Mitochondrion inner membrane</location>
        <topology evidence="1">Single-pass membrane protein</topology>
    </subcellularLocation>
</comment>
<dbReference type="InParanoid" id="A0A0D2B5X6"/>
<evidence type="ECO:0000256" key="2">
    <source>
        <dbReference type="ARBA" id="ARBA00006355"/>
    </source>
</evidence>
<evidence type="ECO:0000256" key="5">
    <source>
        <dbReference type="ARBA" id="ARBA00022692"/>
    </source>
</evidence>
<keyword evidence="4" id="KW-0813">Transport</keyword>
<dbReference type="Pfam" id="PF11711">
    <property type="entry name" value="Tim54"/>
    <property type="match status" value="1"/>
</dbReference>